<gene>
    <name evidence="4" type="ORF">GSTENG00001148001</name>
</gene>
<feature type="non-terminal residue" evidence="4">
    <location>
        <position position="1"/>
    </location>
</feature>
<dbReference type="GO" id="GO:1990244">
    <property type="term" value="F:histone H2AT120 kinase activity"/>
    <property type="evidence" value="ECO:0007669"/>
    <property type="project" value="TreeGrafter"/>
</dbReference>
<dbReference type="PANTHER" id="PTHR13129">
    <property type="entry name" value="VPRBP PROTEIN-RELATED"/>
    <property type="match status" value="1"/>
</dbReference>
<dbReference type="PANTHER" id="PTHR13129:SF4">
    <property type="entry name" value="DDB1- AND CUL4-ASSOCIATED FACTOR 1"/>
    <property type="match status" value="1"/>
</dbReference>
<feature type="region of interest" description="Disordered" evidence="3">
    <location>
        <begin position="141"/>
        <end position="254"/>
    </location>
</feature>
<dbReference type="InterPro" id="IPR015943">
    <property type="entry name" value="WD40/YVTN_repeat-like_dom_sf"/>
</dbReference>
<evidence type="ECO:0000256" key="3">
    <source>
        <dbReference type="SAM" id="MobiDB-lite"/>
    </source>
</evidence>
<evidence type="ECO:0000313" key="4">
    <source>
        <dbReference type="EMBL" id="CAF88042.1"/>
    </source>
</evidence>
<dbReference type="EMBL" id="CAAE01003756">
    <property type="protein sequence ID" value="CAF88042.1"/>
    <property type="molecule type" value="Genomic_DNA"/>
</dbReference>
<comment type="caution">
    <text evidence="4">The sequence shown here is derived from an EMBL/GenBank/DDBJ whole genome shotgun (WGS) entry which is preliminary data.</text>
</comment>
<dbReference type="GO" id="GO:0030331">
    <property type="term" value="F:nuclear estrogen receptor binding"/>
    <property type="evidence" value="ECO:0007669"/>
    <property type="project" value="TreeGrafter"/>
</dbReference>
<feature type="compositionally biased region" description="Acidic residues" evidence="3">
    <location>
        <begin position="173"/>
        <end position="248"/>
    </location>
</feature>
<feature type="region of interest" description="Disordered" evidence="3">
    <location>
        <begin position="97"/>
        <end position="123"/>
    </location>
</feature>
<reference evidence="4" key="1">
    <citation type="journal article" date="2004" name="Nature">
        <title>Genome duplication in the teleost fish Tetraodon nigroviridis reveals the early vertebrate proto-karyotype.</title>
        <authorList>
            <person name="Jaillon O."/>
            <person name="Aury J.-M."/>
            <person name="Brunet F."/>
            <person name="Petit J.-L."/>
            <person name="Stange-Thomann N."/>
            <person name="Mauceli E."/>
            <person name="Bouneau L."/>
            <person name="Fischer C."/>
            <person name="Ozouf-Costaz C."/>
            <person name="Bernot A."/>
            <person name="Nicaud S."/>
            <person name="Jaffe D."/>
            <person name="Fisher S."/>
            <person name="Lutfalla G."/>
            <person name="Dossat C."/>
            <person name="Segurens B."/>
            <person name="Dasilva C."/>
            <person name="Salanoubat M."/>
            <person name="Levy M."/>
            <person name="Boudet N."/>
            <person name="Castellano S."/>
            <person name="Anthouard V."/>
            <person name="Jubin C."/>
            <person name="Castelli V."/>
            <person name="Katinka M."/>
            <person name="Vacherie B."/>
            <person name="Biemont C."/>
            <person name="Skalli Z."/>
            <person name="Cattolico L."/>
            <person name="Poulain J."/>
            <person name="De Berardinis V."/>
            <person name="Cruaud C."/>
            <person name="Duprat S."/>
            <person name="Brottier P."/>
            <person name="Coutanceau J.-P."/>
            <person name="Gouzy J."/>
            <person name="Parra G."/>
            <person name="Lardier G."/>
            <person name="Chapple C."/>
            <person name="McKernan K.J."/>
            <person name="McEwan P."/>
            <person name="Bosak S."/>
            <person name="Kellis M."/>
            <person name="Volff J.-N."/>
            <person name="Guigo R."/>
            <person name="Zody M.C."/>
            <person name="Mesirov J."/>
            <person name="Lindblad-Toh K."/>
            <person name="Birren B."/>
            <person name="Nusbaum C."/>
            <person name="Kahn D."/>
            <person name="Robinson-Rechavi M."/>
            <person name="Laudet V."/>
            <person name="Schachter V."/>
            <person name="Quetier F."/>
            <person name="Saurin W."/>
            <person name="Scarpelli C."/>
            <person name="Wincker P."/>
            <person name="Lander E.S."/>
            <person name="Weissenbach J."/>
            <person name="Roest Crollius H."/>
        </authorList>
    </citation>
    <scope>NUCLEOTIDE SEQUENCE [LARGE SCALE GENOMIC DNA]</scope>
</reference>
<reference evidence="4" key="2">
    <citation type="submission" date="2004-02" db="EMBL/GenBank/DDBJ databases">
        <authorList>
            <consortium name="Genoscope"/>
            <consortium name="Whitehead Institute Centre for Genome Research"/>
        </authorList>
    </citation>
    <scope>NUCLEOTIDE SEQUENCE</scope>
</reference>
<keyword evidence="2" id="KW-0539">Nucleus</keyword>
<dbReference type="Gene3D" id="2.130.10.10">
    <property type="entry name" value="YVTN repeat-like/Quinoprotein amine dehydrogenase"/>
    <property type="match status" value="1"/>
</dbReference>
<dbReference type="GO" id="GO:0005634">
    <property type="term" value="C:nucleus"/>
    <property type="evidence" value="ECO:0007669"/>
    <property type="project" value="UniProtKB-SubCell"/>
</dbReference>
<name>Q4TGE0_TETNG</name>
<dbReference type="InterPro" id="IPR033270">
    <property type="entry name" value="VPRBP/DCAF1"/>
</dbReference>
<dbReference type="GO" id="GO:0016567">
    <property type="term" value="P:protein ubiquitination"/>
    <property type="evidence" value="ECO:0007669"/>
    <property type="project" value="InterPro"/>
</dbReference>
<dbReference type="OrthoDB" id="27563at2759"/>
<comment type="subcellular location">
    <subcellularLocation>
        <location evidence="1">Nucleus</location>
    </subcellularLocation>
</comment>
<protein>
    <submittedName>
        <fullName evidence="4">(spotted green pufferfish) hypothetical protein</fullName>
    </submittedName>
</protein>
<accession>Q4TGE0</accession>
<dbReference type="KEGG" id="tng:GSTEN00001148G001"/>
<sequence length="254" mass="28521">FAAMLQADDEDDMMEMQMKSPFGSSFRTFNATDYKPIATIDVKRNIFDLCTDTKDCYLAVIEVILLAIQNQVQYDRADLFFLVCLLESGFRQQRYSLSTVRSRPTEARRGRGGGRRGPGSKSVHFLLNSVSRAPKIISKFFKTLQDDDDQDEDDDDDDDSDEDVDTDPLIAELENENGGEDEDDEEEDDGNDALSPSDEEVADLLEEEADAGDEEDEDDNDEDSDDDEDVDIDGDNDSSDNSDLEDDIILSLNE</sequence>
<organism evidence="4">
    <name type="scientific">Tetraodon nigroviridis</name>
    <name type="common">Spotted green pufferfish</name>
    <name type="synonym">Chelonodon nigroviridis</name>
    <dbReference type="NCBI Taxonomy" id="99883"/>
    <lineage>
        <taxon>Eukaryota</taxon>
        <taxon>Metazoa</taxon>
        <taxon>Chordata</taxon>
        <taxon>Craniata</taxon>
        <taxon>Vertebrata</taxon>
        <taxon>Euteleostomi</taxon>
        <taxon>Actinopterygii</taxon>
        <taxon>Neopterygii</taxon>
        <taxon>Teleostei</taxon>
        <taxon>Neoteleostei</taxon>
        <taxon>Acanthomorphata</taxon>
        <taxon>Eupercaria</taxon>
        <taxon>Tetraodontiformes</taxon>
        <taxon>Tetradontoidea</taxon>
        <taxon>Tetraodontidae</taxon>
        <taxon>Tetraodon</taxon>
    </lineage>
</organism>
<dbReference type="GO" id="GO:0080008">
    <property type="term" value="C:Cul4-RING E3 ubiquitin ligase complex"/>
    <property type="evidence" value="ECO:0007669"/>
    <property type="project" value="TreeGrafter"/>
</dbReference>
<evidence type="ECO:0000256" key="1">
    <source>
        <dbReference type="ARBA" id="ARBA00004123"/>
    </source>
</evidence>
<feature type="compositionally biased region" description="Acidic residues" evidence="3">
    <location>
        <begin position="146"/>
        <end position="166"/>
    </location>
</feature>
<proteinExistence type="predicted"/>
<evidence type="ECO:0000256" key="2">
    <source>
        <dbReference type="ARBA" id="ARBA00023242"/>
    </source>
</evidence>
<dbReference type="AlphaFoldDB" id="Q4TGE0"/>